<dbReference type="Gene3D" id="1.10.10.60">
    <property type="entry name" value="Homeodomain-like"/>
    <property type="match status" value="1"/>
</dbReference>
<evidence type="ECO:0000256" key="1">
    <source>
        <dbReference type="ARBA" id="ARBA00023015"/>
    </source>
</evidence>
<dbReference type="Gene3D" id="3.40.50.2300">
    <property type="match status" value="2"/>
</dbReference>
<keyword evidence="2" id="KW-0238">DNA-binding</keyword>
<dbReference type="InterPro" id="IPR009057">
    <property type="entry name" value="Homeodomain-like_sf"/>
</dbReference>
<dbReference type="SUPFAM" id="SSF46689">
    <property type="entry name" value="Homeodomain-like"/>
    <property type="match status" value="2"/>
</dbReference>
<dbReference type="SUPFAM" id="SSF53822">
    <property type="entry name" value="Periplasmic binding protein-like I"/>
    <property type="match status" value="1"/>
</dbReference>
<dbReference type="Pfam" id="PF22177">
    <property type="entry name" value="PBP1_XylR"/>
    <property type="match status" value="1"/>
</dbReference>
<dbReference type="AlphaFoldDB" id="A0A380TDN4"/>
<dbReference type="EMBL" id="UIDG01000223">
    <property type="protein sequence ID" value="SUS06580.1"/>
    <property type="molecule type" value="Genomic_DNA"/>
</dbReference>
<dbReference type="InterPro" id="IPR028082">
    <property type="entry name" value="Peripla_BP_I"/>
</dbReference>
<keyword evidence="1" id="KW-0805">Transcription regulation</keyword>
<name>A0A380TDN4_9ZZZZ</name>
<dbReference type="PANTHER" id="PTHR30146:SF24">
    <property type="entry name" value="XYLOSE OPERON REGULATORY PROTEIN"/>
    <property type="match status" value="1"/>
</dbReference>
<keyword evidence="3" id="KW-0804">Transcription</keyword>
<dbReference type="PANTHER" id="PTHR30146">
    <property type="entry name" value="LACI-RELATED TRANSCRIPTIONAL REPRESSOR"/>
    <property type="match status" value="1"/>
</dbReference>
<sequence length="380" mass="43377">MALIIETSKIYGREILRGISNYQRLHGAWSIFTTERGQDDPDPAWLSSWQGDGIITRSRDMQGCREAAARGIAVVSLRHVLEKPDFPSLFPDSHLIAQRIVDHFFERGFRNYGYVGVAGNRGWERERRESFLSILHQYGVSSIVMRPLLAEAGLPWEEALDQIVAWVRTLPLPIGIMVNHDTQGVQILDACRRAGLRVPDDIAVVSVDNDPVLCELATPPLSSLDQQVDKLGFEAAVMLDKLMRGKKIENRNYSTEPGHVVVRQSSDVIAVRDQRLVKAIRFVRENACRGADVDAVARAAGMSRRALEKKFTQHINRTPLEEIQEMRFRRIRQLLLETDYVLPQVAEMAGFQYQEYLVRFFKKRTGMTPGQFRRKMRFDA</sequence>
<dbReference type="GO" id="GO:0000976">
    <property type="term" value="F:transcription cis-regulatory region binding"/>
    <property type="evidence" value="ECO:0007669"/>
    <property type="project" value="TreeGrafter"/>
</dbReference>
<proteinExistence type="predicted"/>
<evidence type="ECO:0000256" key="3">
    <source>
        <dbReference type="ARBA" id="ARBA00023163"/>
    </source>
</evidence>
<dbReference type="Pfam" id="PF13377">
    <property type="entry name" value="Peripla_BP_3"/>
    <property type="match status" value="1"/>
</dbReference>
<evidence type="ECO:0000256" key="2">
    <source>
        <dbReference type="ARBA" id="ARBA00023125"/>
    </source>
</evidence>
<evidence type="ECO:0000259" key="4">
    <source>
        <dbReference type="PROSITE" id="PS01124"/>
    </source>
</evidence>
<protein>
    <submittedName>
        <fullName evidence="5">LacI family transcriptional regulator</fullName>
    </submittedName>
</protein>
<accession>A0A380TDN4</accession>
<dbReference type="InterPro" id="IPR054031">
    <property type="entry name" value="XylR_PBP1"/>
</dbReference>
<feature type="domain" description="HTH araC/xylS-type" evidence="4">
    <location>
        <begin position="277"/>
        <end position="375"/>
    </location>
</feature>
<organism evidence="5">
    <name type="scientific">metagenome</name>
    <dbReference type="NCBI Taxonomy" id="256318"/>
    <lineage>
        <taxon>unclassified sequences</taxon>
        <taxon>metagenomes</taxon>
    </lineage>
</organism>
<gene>
    <name evidence="5" type="ORF">DF3PB_30033</name>
</gene>
<dbReference type="GO" id="GO:0003700">
    <property type="term" value="F:DNA-binding transcription factor activity"/>
    <property type="evidence" value="ECO:0007669"/>
    <property type="project" value="InterPro"/>
</dbReference>
<reference evidence="5" key="1">
    <citation type="submission" date="2018-07" db="EMBL/GenBank/DDBJ databases">
        <authorList>
            <person name="Quirk P.G."/>
            <person name="Krulwich T.A."/>
        </authorList>
    </citation>
    <scope>NUCLEOTIDE SEQUENCE</scope>
</reference>
<evidence type="ECO:0000313" key="5">
    <source>
        <dbReference type="EMBL" id="SUS06580.1"/>
    </source>
</evidence>
<dbReference type="PROSITE" id="PS01124">
    <property type="entry name" value="HTH_ARAC_FAMILY_2"/>
    <property type="match status" value="1"/>
</dbReference>
<dbReference type="SMART" id="SM00342">
    <property type="entry name" value="HTH_ARAC"/>
    <property type="match status" value="1"/>
</dbReference>
<dbReference type="InterPro" id="IPR046335">
    <property type="entry name" value="LacI/GalR-like_sensor"/>
</dbReference>
<dbReference type="InterPro" id="IPR018060">
    <property type="entry name" value="HTH_AraC"/>
</dbReference>
<dbReference type="CDD" id="cd01543">
    <property type="entry name" value="PBP1_XylR"/>
    <property type="match status" value="1"/>
</dbReference>
<dbReference type="Pfam" id="PF12833">
    <property type="entry name" value="HTH_18"/>
    <property type="match status" value="1"/>
</dbReference>